<gene>
    <name evidence="1" type="ORF">PISMIDRAFT_674775</name>
</gene>
<dbReference type="HOGENOM" id="CLU_2498692_0_0_1"/>
<keyword evidence="2" id="KW-1185">Reference proteome</keyword>
<reference evidence="1 2" key="1">
    <citation type="submission" date="2014-04" db="EMBL/GenBank/DDBJ databases">
        <authorList>
            <consortium name="DOE Joint Genome Institute"/>
            <person name="Kuo A."/>
            <person name="Kohler A."/>
            <person name="Costa M.D."/>
            <person name="Nagy L.G."/>
            <person name="Floudas D."/>
            <person name="Copeland A."/>
            <person name="Barry K.W."/>
            <person name="Cichocki N."/>
            <person name="Veneault-Fourrey C."/>
            <person name="LaButti K."/>
            <person name="Lindquist E.A."/>
            <person name="Lipzen A."/>
            <person name="Lundell T."/>
            <person name="Morin E."/>
            <person name="Murat C."/>
            <person name="Sun H."/>
            <person name="Tunlid A."/>
            <person name="Henrissat B."/>
            <person name="Grigoriev I.V."/>
            <person name="Hibbett D.S."/>
            <person name="Martin F."/>
            <person name="Nordberg H.P."/>
            <person name="Cantor M.N."/>
            <person name="Hua S.X."/>
        </authorList>
    </citation>
    <scope>NUCLEOTIDE SEQUENCE [LARGE SCALE GENOMIC DNA]</scope>
    <source>
        <strain evidence="1 2">441</strain>
    </source>
</reference>
<protein>
    <submittedName>
        <fullName evidence="1">Uncharacterized protein</fullName>
    </submittedName>
</protein>
<dbReference type="AlphaFoldDB" id="A0A0C9ZYY5"/>
<reference evidence="2" key="2">
    <citation type="submission" date="2015-01" db="EMBL/GenBank/DDBJ databases">
        <title>Evolutionary Origins and Diversification of the Mycorrhizal Mutualists.</title>
        <authorList>
            <consortium name="DOE Joint Genome Institute"/>
            <consortium name="Mycorrhizal Genomics Consortium"/>
            <person name="Kohler A."/>
            <person name="Kuo A."/>
            <person name="Nagy L.G."/>
            <person name="Floudas D."/>
            <person name="Copeland A."/>
            <person name="Barry K.W."/>
            <person name="Cichocki N."/>
            <person name="Veneault-Fourrey C."/>
            <person name="LaButti K."/>
            <person name="Lindquist E.A."/>
            <person name="Lipzen A."/>
            <person name="Lundell T."/>
            <person name="Morin E."/>
            <person name="Murat C."/>
            <person name="Riley R."/>
            <person name="Ohm R."/>
            <person name="Sun H."/>
            <person name="Tunlid A."/>
            <person name="Henrissat B."/>
            <person name="Grigoriev I.V."/>
            <person name="Hibbett D.S."/>
            <person name="Martin F."/>
        </authorList>
    </citation>
    <scope>NUCLEOTIDE SEQUENCE [LARGE SCALE GENOMIC DNA]</scope>
    <source>
        <strain evidence="2">441</strain>
    </source>
</reference>
<evidence type="ECO:0000313" key="2">
    <source>
        <dbReference type="Proteomes" id="UP000054018"/>
    </source>
</evidence>
<dbReference type="EMBL" id="KN833696">
    <property type="protein sequence ID" value="KIK27422.1"/>
    <property type="molecule type" value="Genomic_DNA"/>
</dbReference>
<organism evidence="1 2">
    <name type="scientific">Pisolithus microcarpus 441</name>
    <dbReference type="NCBI Taxonomy" id="765257"/>
    <lineage>
        <taxon>Eukaryota</taxon>
        <taxon>Fungi</taxon>
        <taxon>Dikarya</taxon>
        <taxon>Basidiomycota</taxon>
        <taxon>Agaricomycotina</taxon>
        <taxon>Agaricomycetes</taxon>
        <taxon>Agaricomycetidae</taxon>
        <taxon>Boletales</taxon>
        <taxon>Sclerodermatineae</taxon>
        <taxon>Pisolithaceae</taxon>
        <taxon>Pisolithus</taxon>
    </lineage>
</organism>
<name>A0A0C9ZYY5_9AGAM</name>
<proteinExistence type="predicted"/>
<dbReference type="Proteomes" id="UP000054018">
    <property type="component" value="Unassembled WGS sequence"/>
</dbReference>
<sequence length="86" mass="9985">MDFLGKLVANVSRWRCHQHVRIPWILGRWVEEKDPGSTLLGFAQRTSKARRVLRSTDFVCDALRVHAKACPVDDFVVDALHEPRFR</sequence>
<accession>A0A0C9ZYY5</accession>
<evidence type="ECO:0000313" key="1">
    <source>
        <dbReference type="EMBL" id="KIK27422.1"/>
    </source>
</evidence>